<evidence type="ECO:0000313" key="3">
    <source>
        <dbReference type="Proteomes" id="UP000824108"/>
    </source>
</evidence>
<reference evidence="2" key="2">
    <citation type="submission" date="2021-04" db="EMBL/GenBank/DDBJ databases">
        <authorList>
            <person name="Gilroy R."/>
        </authorList>
    </citation>
    <scope>NUCLEOTIDE SEQUENCE</scope>
    <source>
        <strain evidence="2">CHK118-2852</strain>
    </source>
</reference>
<dbReference type="NCBIfam" id="NF033517">
    <property type="entry name" value="transpos_IS66"/>
    <property type="match status" value="1"/>
</dbReference>
<dbReference type="Proteomes" id="UP000824108">
    <property type="component" value="Unassembled WGS sequence"/>
</dbReference>
<protein>
    <submittedName>
        <fullName evidence="2">IS66 family transposase</fullName>
    </submittedName>
</protein>
<dbReference type="Pfam" id="PF03050">
    <property type="entry name" value="DDE_Tnp_IS66"/>
    <property type="match status" value="1"/>
</dbReference>
<dbReference type="PANTHER" id="PTHR33678">
    <property type="entry name" value="BLL1576 PROTEIN"/>
    <property type="match status" value="1"/>
</dbReference>
<dbReference type="AlphaFoldDB" id="A0A9D2KDN2"/>
<dbReference type="PANTHER" id="PTHR33678:SF1">
    <property type="entry name" value="BLL1576 PROTEIN"/>
    <property type="match status" value="1"/>
</dbReference>
<evidence type="ECO:0000313" key="2">
    <source>
        <dbReference type="EMBL" id="HIZ92150.1"/>
    </source>
</evidence>
<evidence type="ECO:0000259" key="1">
    <source>
        <dbReference type="Pfam" id="PF03050"/>
    </source>
</evidence>
<accession>A0A9D2KDN2</accession>
<dbReference type="InterPro" id="IPR052344">
    <property type="entry name" value="Transposase-related"/>
</dbReference>
<dbReference type="EMBL" id="DXAV01000069">
    <property type="protein sequence ID" value="HIZ92150.1"/>
    <property type="molecule type" value="Genomic_DNA"/>
</dbReference>
<comment type="caution">
    <text evidence="2">The sequence shown here is derived from an EMBL/GenBank/DDBJ whole genome shotgun (WGS) entry which is preliminary data.</text>
</comment>
<proteinExistence type="predicted"/>
<gene>
    <name evidence="2" type="ORF">H9807_08560</name>
</gene>
<sequence length="493" mass="56692">MKEQPTYEELQVKVRRLTERVACLERLLWGGKRDKRVIQGPTLFDGLFNEAADAREAAIAETVQEIRKEAEKRRAAGKKKPERPERYLYAGLPEEWRTEYPKDVDLAEYDIIGKDVERILHRTPARIWVECVERPILRKKGEKNIPSPVILQAPAPVPVLGGGHVAADFFAGVLTDKFVYHIPEYRQVKMYAEAGVKLPTSTLNDWVHRTANKLYPLYETLIDDILQSDYLQVDEVPWRIADRPGQSCRNGYAWQFRDARAQSHGTYFYYLKGSRAGEIPRAQLKHFRGAVQTDGYKVYDYFESVPGIVLLACMAHIRRKFIEAQKSHPRQASKALEYIAILYILEENLRNRGASEEDVRAQRQGKALPVMDAMEAWMESVQHQCTPDDPLGRALDYAYKLWPRMRRYADDGRYRIDNNPVERGQRPTVMGRKNFLFSKTNEGAEDNAVIYSLLGSCEIVGVNPGKWLEYALANLKPENTEEELAKLLPCNFV</sequence>
<reference evidence="2" key="1">
    <citation type="journal article" date="2021" name="PeerJ">
        <title>Extensive microbial diversity within the chicken gut microbiome revealed by metagenomics and culture.</title>
        <authorList>
            <person name="Gilroy R."/>
            <person name="Ravi A."/>
            <person name="Getino M."/>
            <person name="Pursley I."/>
            <person name="Horton D.L."/>
            <person name="Alikhan N.F."/>
            <person name="Baker D."/>
            <person name="Gharbi K."/>
            <person name="Hall N."/>
            <person name="Watson M."/>
            <person name="Adriaenssens E.M."/>
            <person name="Foster-Nyarko E."/>
            <person name="Jarju S."/>
            <person name="Secka A."/>
            <person name="Antonio M."/>
            <person name="Oren A."/>
            <person name="Chaudhuri R.R."/>
            <person name="La Ragione R."/>
            <person name="Hildebrand F."/>
            <person name="Pallen M.J."/>
        </authorList>
    </citation>
    <scope>NUCLEOTIDE SEQUENCE</scope>
    <source>
        <strain evidence="2">CHK118-2852</strain>
    </source>
</reference>
<dbReference type="InterPro" id="IPR004291">
    <property type="entry name" value="Transposase_IS66_central"/>
</dbReference>
<organism evidence="2 3">
    <name type="scientific">Candidatus Bacteroides merdavium</name>
    <dbReference type="NCBI Taxonomy" id="2838472"/>
    <lineage>
        <taxon>Bacteria</taxon>
        <taxon>Pseudomonadati</taxon>
        <taxon>Bacteroidota</taxon>
        <taxon>Bacteroidia</taxon>
        <taxon>Bacteroidales</taxon>
        <taxon>Bacteroidaceae</taxon>
        <taxon>Bacteroides</taxon>
    </lineage>
</organism>
<name>A0A9D2KDN2_9BACE</name>
<feature type="domain" description="Transposase IS66 central" evidence="1">
    <location>
        <begin position="165"/>
        <end position="445"/>
    </location>
</feature>